<organism evidence="2 3">
    <name type="scientific">Mycena alexandri</name>
    <dbReference type="NCBI Taxonomy" id="1745969"/>
    <lineage>
        <taxon>Eukaryota</taxon>
        <taxon>Fungi</taxon>
        <taxon>Dikarya</taxon>
        <taxon>Basidiomycota</taxon>
        <taxon>Agaricomycotina</taxon>
        <taxon>Agaricomycetes</taxon>
        <taxon>Agaricomycetidae</taxon>
        <taxon>Agaricales</taxon>
        <taxon>Marasmiineae</taxon>
        <taxon>Mycenaceae</taxon>
        <taxon>Mycena</taxon>
    </lineage>
</organism>
<feature type="region of interest" description="Disordered" evidence="1">
    <location>
        <begin position="1"/>
        <end position="37"/>
    </location>
</feature>
<keyword evidence="3" id="KW-1185">Reference proteome</keyword>
<sequence>MPPPPRPAPTGALPPAAGDGGGGGGGTGSSNGRTSFRESRAPSLSVSFLDTPGPPSIASTKSLLLVPVSVFLNTYSPLCLAIPTFLCCSLYPALLLLALVSAGGLKKCRPLALSAYPTVGRRLVWPPTLPARPTIGSPLVCIPTPLSLPLSPQTALSPPSPPRSTPLPSAVLAESPISPAQPVLTRWKSTPPAVSQRQLFVDQIALHLANSCLYAHDRSEGAVYCFVELKKEQYDGVKDGTVSLTQLLPSLWVKFGSAKDVSHRREGYAKCDAGGHRRLWLFSFRTRHRYRIERLCHLAFLCDAERDIVCCSGCDKFHRELWCFLQVARSLSDVKQMISEFLTAIGEHPVITKLDDHRYAEQ</sequence>
<dbReference type="Proteomes" id="UP001218188">
    <property type="component" value="Unassembled WGS sequence"/>
</dbReference>
<name>A0AAD6WU05_9AGAR</name>
<dbReference type="AlphaFoldDB" id="A0AAD6WU05"/>
<evidence type="ECO:0000313" key="2">
    <source>
        <dbReference type="EMBL" id="KAJ7027143.1"/>
    </source>
</evidence>
<proteinExistence type="predicted"/>
<comment type="caution">
    <text evidence="2">The sequence shown here is derived from an EMBL/GenBank/DDBJ whole genome shotgun (WGS) entry which is preliminary data.</text>
</comment>
<dbReference type="EMBL" id="JARJCM010000128">
    <property type="protein sequence ID" value="KAJ7027143.1"/>
    <property type="molecule type" value="Genomic_DNA"/>
</dbReference>
<gene>
    <name evidence="2" type="ORF">C8F04DRAFT_1294791</name>
</gene>
<evidence type="ECO:0000256" key="1">
    <source>
        <dbReference type="SAM" id="MobiDB-lite"/>
    </source>
</evidence>
<accession>A0AAD6WU05</accession>
<feature type="compositionally biased region" description="Gly residues" evidence="1">
    <location>
        <begin position="18"/>
        <end position="29"/>
    </location>
</feature>
<evidence type="ECO:0000313" key="3">
    <source>
        <dbReference type="Proteomes" id="UP001218188"/>
    </source>
</evidence>
<reference evidence="2" key="1">
    <citation type="submission" date="2023-03" db="EMBL/GenBank/DDBJ databases">
        <title>Massive genome expansion in bonnet fungi (Mycena s.s.) driven by repeated elements and novel gene families across ecological guilds.</title>
        <authorList>
            <consortium name="Lawrence Berkeley National Laboratory"/>
            <person name="Harder C.B."/>
            <person name="Miyauchi S."/>
            <person name="Viragh M."/>
            <person name="Kuo A."/>
            <person name="Thoen E."/>
            <person name="Andreopoulos B."/>
            <person name="Lu D."/>
            <person name="Skrede I."/>
            <person name="Drula E."/>
            <person name="Henrissat B."/>
            <person name="Morin E."/>
            <person name="Kohler A."/>
            <person name="Barry K."/>
            <person name="LaButti K."/>
            <person name="Morin E."/>
            <person name="Salamov A."/>
            <person name="Lipzen A."/>
            <person name="Mereny Z."/>
            <person name="Hegedus B."/>
            <person name="Baldrian P."/>
            <person name="Stursova M."/>
            <person name="Weitz H."/>
            <person name="Taylor A."/>
            <person name="Grigoriev I.V."/>
            <person name="Nagy L.G."/>
            <person name="Martin F."/>
            <person name="Kauserud H."/>
        </authorList>
    </citation>
    <scope>NUCLEOTIDE SEQUENCE</scope>
    <source>
        <strain evidence="2">CBHHK200</strain>
    </source>
</reference>
<protein>
    <submittedName>
        <fullName evidence="2">Uncharacterized protein</fullName>
    </submittedName>
</protein>